<dbReference type="GO" id="GO:0000987">
    <property type="term" value="F:cis-regulatory region sequence-specific DNA binding"/>
    <property type="evidence" value="ECO:0007669"/>
    <property type="project" value="InterPro"/>
</dbReference>
<comment type="caution">
    <text evidence="3">The sequence shown here is derived from an EMBL/GenBank/DDBJ whole genome shotgun (WGS) entry which is preliminary data.</text>
</comment>
<dbReference type="PANTHER" id="PTHR38781:SF1">
    <property type="entry name" value="ANTITOXIN DINJ-RELATED"/>
    <property type="match status" value="1"/>
</dbReference>
<dbReference type="AlphaFoldDB" id="A0A8J6IZA6"/>
<dbReference type="GO" id="GO:0006355">
    <property type="term" value="P:regulation of DNA-templated transcription"/>
    <property type="evidence" value="ECO:0007669"/>
    <property type="project" value="InterPro"/>
</dbReference>
<reference evidence="3" key="1">
    <citation type="submission" date="2020-08" db="EMBL/GenBank/DDBJ databases">
        <title>Genome public.</title>
        <authorList>
            <person name="Liu C."/>
            <person name="Sun Q."/>
        </authorList>
    </citation>
    <scope>NUCLEOTIDE SEQUENCE</scope>
    <source>
        <strain evidence="3">BX5</strain>
    </source>
</reference>
<accession>A0A8J6IZA6</accession>
<evidence type="ECO:0000256" key="1">
    <source>
        <dbReference type="ARBA" id="ARBA00010562"/>
    </source>
</evidence>
<dbReference type="EMBL" id="JACOPN010000004">
    <property type="protein sequence ID" value="MBC5717118.1"/>
    <property type="molecule type" value="Genomic_DNA"/>
</dbReference>
<name>A0A8J6IZA6_9FIRM</name>
<evidence type="ECO:0000256" key="2">
    <source>
        <dbReference type="ARBA" id="ARBA00022649"/>
    </source>
</evidence>
<comment type="similarity">
    <text evidence="1">Belongs to the RelB/DinJ antitoxin family.</text>
</comment>
<dbReference type="GO" id="GO:0006351">
    <property type="term" value="P:DNA-templated transcription"/>
    <property type="evidence" value="ECO:0007669"/>
    <property type="project" value="TreeGrafter"/>
</dbReference>
<dbReference type="InterPro" id="IPR007337">
    <property type="entry name" value="RelB/DinJ"/>
</dbReference>
<dbReference type="Proteomes" id="UP000602260">
    <property type="component" value="Unassembled WGS sequence"/>
</dbReference>
<dbReference type="InterPro" id="IPR026262">
    <property type="entry name" value="DinJ"/>
</dbReference>
<sequence>MAKVSTSISIDADVKAQAQALFADFGLDLSTAINIFLRQSIRENCIPFSIQREVPNADTIAAMREADDMVNHPEQYETFHSMEDLKRALEA</sequence>
<dbReference type="PANTHER" id="PTHR38781">
    <property type="entry name" value="ANTITOXIN DINJ-RELATED"/>
    <property type="match status" value="1"/>
</dbReference>
<dbReference type="NCBIfam" id="TIGR02384">
    <property type="entry name" value="RelB_DinJ"/>
    <property type="match status" value="1"/>
</dbReference>
<dbReference type="PIRSF" id="PIRSF003108">
    <property type="entry name" value="DinJ"/>
    <property type="match status" value="1"/>
</dbReference>
<organism evidence="3 4">
    <name type="scientific">Flintibacter faecis</name>
    <dbReference type="NCBI Taxonomy" id="2763047"/>
    <lineage>
        <taxon>Bacteria</taxon>
        <taxon>Bacillati</taxon>
        <taxon>Bacillota</taxon>
        <taxon>Clostridia</taxon>
        <taxon>Eubacteriales</taxon>
        <taxon>Flintibacter</taxon>
    </lineage>
</organism>
<dbReference type="GO" id="GO:0015643">
    <property type="term" value="F:toxic substance binding"/>
    <property type="evidence" value="ECO:0007669"/>
    <property type="project" value="InterPro"/>
</dbReference>
<proteinExistence type="inferred from homology"/>
<dbReference type="RefSeq" id="WP_119346329.1">
    <property type="nucleotide sequence ID" value="NZ_JACOPN010000004.1"/>
</dbReference>
<protein>
    <submittedName>
        <fullName evidence="3">Type II toxin-antitoxin system RelB/DinJ family antitoxin</fullName>
    </submittedName>
</protein>
<dbReference type="Pfam" id="PF04221">
    <property type="entry name" value="RelB"/>
    <property type="match status" value="1"/>
</dbReference>
<evidence type="ECO:0000313" key="3">
    <source>
        <dbReference type="EMBL" id="MBC5717118.1"/>
    </source>
</evidence>
<keyword evidence="4" id="KW-1185">Reference proteome</keyword>
<gene>
    <name evidence="3" type="ORF">H8S55_07275</name>
</gene>
<dbReference type="InterPro" id="IPR013321">
    <property type="entry name" value="Arc_rbn_hlx_hlx"/>
</dbReference>
<dbReference type="Gene3D" id="1.10.1220.10">
    <property type="entry name" value="Met repressor-like"/>
    <property type="match status" value="1"/>
</dbReference>
<keyword evidence="2" id="KW-1277">Toxin-antitoxin system</keyword>
<dbReference type="GO" id="GO:0044010">
    <property type="term" value="P:single-species biofilm formation"/>
    <property type="evidence" value="ECO:0007669"/>
    <property type="project" value="InterPro"/>
</dbReference>
<evidence type="ECO:0000313" key="4">
    <source>
        <dbReference type="Proteomes" id="UP000602260"/>
    </source>
</evidence>